<protein>
    <submittedName>
        <fullName evidence="10">Rhamnulokinase</fullName>
    </submittedName>
</protein>
<evidence type="ECO:0000256" key="3">
    <source>
        <dbReference type="ARBA" id="ARBA00022741"/>
    </source>
</evidence>
<dbReference type="Proteomes" id="UP000286075">
    <property type="component" value="Unassembled WGS sequence"/>
</dbReference>
<comment type="similarity">
    <text evidence="1">Belongs to the FGGY kinase family.</text>
</comment>
<dbReference type="Pfam" id="PF00370">
    <property type="entry name" value="FGGY_N"/>
    <property type="match status" value="1"/>
</dbReference>
<dbReference type="InterPro" id="IPR018484">
    <property type="entry name" value="FGGY_N"/>
</dbReference>
<reference evidence="10 11" key="1">
    <citation type="submission" date="2018-08" db="EMBL/GenBank/DDBJ databases">
        <title>A genome reference for cultivated species of the human gut microbiota.</title>
        <authorList>
            <person name="Zou Y."/>
            <person name="Xue W."/>
            <person name="Luo G."/>
        </authorList>
    </citation>
    <scope>NUCLEOTIDE SEQUENCE [LARGE SCALE GENOMIC DNA]</scope>
    <source>
        <strain evidence="10 11">OF03-9BH</strain>
    </source>
</reference>
<organism evidence="10 11">
    <name type="scientific">Bacteroides stercorirosoris</name>
    <dbReference type="NCBI Taxonomy" id="871324"/>
    <lineage>
        <taxon>Bacteria</taxon>
        <taxon>Pseudomonadati</taxon>
        <taxon>Bacteroidota</taxon>
        <taxon>Bacteroidia</taxon>
        <taxon>Bacteroidales</taxon>
        <taxon>Bacteroidaceae</taxon>
        <taxon>Bacteroides</taxon>
    </lineage>
</organism>
<proteinExistence type="inferred from homology"/>
<dbReference type="OrthoDB" id="9805576at2"/>
<keyword evidence="7" id="KW-0684">Rhamnose metabolism</keyword>
<dbReference type="AlphaFoldDB" id="A0A413H6W5"/>
<dbReference type="GO" id="GO:0008993">
    <property type="term" value="F:rhamnulokinase activity"/>
    <property type="evidence" value="ECO:0007669"/>
    <property type="project" value="InterPro"/>
</dbReference>
<evidence type="ECO:0000256" key="1">
    <source>
        <dbReference type="ARBA" id="ARBA00009156"/>
    </source>
</evidence>
<dbReference type="InterPro" id="IPR013449">
    <property type="entry name" value="Rhamnulokinase"/>
</dbReference>
<keyword evidence="3" id="KW-0547">Nucleotide-binding</keyword>
<keyword evidence="4 10" id="KW-0418">Kinase</keyword>
<dbReference type="GO" id="GO:0005829">
    <property type="term" value="C:cytosol"/>
    <property type="evidence" value="ECO:0007669"/>
    <property type="project" value="TreeGrafter"/>
</dbReference>
<keyword evidence="6" id="KW-1015">Disulfide bond</keyword>
<accession>A0A413H6W5</accession>
<feature type="domain" description="Carbohydrate kinase FGGY N-terminal" evidence="8">
    <location>
        <begin position="5"/>
        <end position="264"/>
    </location>
</feature>
<keyword evidence="2" id="KW-0808">Transferase</keyword>
<feature type="domain" description="Carbohydrate kinase FGGY C-terminal" evidence="9">
    <location>
        <begin position="278"/>
        <end position="467"/>
    </location>
</feature>
<dbReference type="InterPro" id="IPR018485">
    <property type="entry name" value="FGGY_C"/>
</dbReference>
<dbReference type="InterPro" id="IPR043129">
    <property type="entry name" value="ATPase_NBD"/>
</dbReference>
<dbReference type="GO" id="GO:0006071">
    <property type="term" value="P:glycerol metabolic process"/>
    <property type="evidence" value="ECO:0007669"/>
    <property type="project" value="TreeGrafter"/>
</dbReference>
<dbReference type="PANTHER" id="PTHR10196:SF93">
    <property type="entry name" value="L-RHAMNULOKINASE"/>
    <property type="match status" value="1"/>
</dbReference>
<dbReference type="PANTHER" id="PTHR10196">
    <property type="entry name" value="SUGAR KINASE"/>
    <property type="match status" value="1"/>
</dbReference>
<dbReference type="GO" id="GO:0004370">
    <property type="term" value="F:glycerol kinase activity"/>
    <property type="evidence" value="ECO:0007669"/>
    <property type="project" value="TreeGrafter"/>
</dbReference>
<dbReference type="GO" id="GO:0019301">
    <property type="term" value="P:rhamnose catabolic process"/>
    <property type="evidence" value="ECO:0007669"/>
    <property type="project" value="InterPro"/>
</dbReference>
<evidence type="ECO:0000256" key="7">
    <source>
        <dbReference type="ARBA" id="ARBA00023308"/>
    </source>
</evidence>
<sequence length="483" mass="53287">MMNTYLAVDFGGGSGRVMAGSICQGTLKLEEVYRFPNRQVRMGNHVYWDFLALFDEMKNGLRQAVRKGYHIRGIGIDTWGVDFALIDRKGNLLGNPVCYRDLRTDGLPEEFFDTLEMNASCMDAKVSNNHPGGSLSRHYSKAGIQVMSINTLFQLYSMKKSGDVQLEVADRLLFMPDLFSFFLTGVANNEYCIASTSELLDARSRSWNRALIRRLGVPEHLFGDIVMPSTVRGRLKPEIAEEIGLTEEVDVIAVGSHDTASAVFAIPETHVDKSRCAFLSSGTWSLLGVELDEPILTEEARICGFTNEGGVGGKIRFLQNITGLWILQRLMAQWKERGEECGYDVLLSAAESADISSVIDVDDKVFQNPVDMQAAIAGYCREHQLPIPATPGEYVRCVLQSLAQRYKRAIEQLNRLLPSPIEQLNIIGGGCRNALLNRLTADALGIPVIAGPVEATAIGNILVQAIAKGEIGSREEIKEYSNT</sequence>
<dbReference type="SUPFAM" id="SSF53067">
    <property type="entry name" value="Actin-like ATPase domain"/>
    <property type="match status" value="2"/>
</dbReference>
<evidence type="ECO:0000259" key="8">
    <source>
        <dbReference type="Pfam" id="PF00370"/>
    </source>
</evidence>
<evidence type="ECO:0000259" key="9">
    <source>
        <dbReference type="Pfam" id="PF02782"/>
    </source>
</evidence>
<name>A0A413H6W5_9BACE</name>
<evidence type="ECO:0000313" key="11">
    <source>
        <dbReference type="Proteomes" id="UP000286075"/>
    </source>
</evidence>
<evidence type="ECO:0000256" key="2">
    <source>
        <dbReference type="ARBA" id="ARBA00022679"/>
    </source>
</evidence>
<keyword evidence="5" id="KW-0067">ATP-binding</keyword>
<gene>
    <name evidence="10" type="ORF">DXA68_08155</name>
</gene>
<evidence type="ECO:0000256" key="5">
    <source>
        <dbReference type="ARBA" id="ARBA00022840"/>
    </source>
</evidence>
<evidence type="ECO:0000313" key="10">
    <source>
        <dbReference type="EMBL" id="RGX79380.1"/>
    </source>
</evidence>
<dbReference type="CDD" id="cd07771">
    <property type="entry name" value="ASKHA_NBD_FGGY_RhaB-like"/>
    <property type="match status" value="1"/>
</dbReference>
<evidence type="ECO:0000256" key="4">
    <source>
        <dbReference type="ARBA" id="ARBA00022777"/>
    </source>
</evidence>
<dbReference type="Gene3D" id="3.30.420.40">
    <property type="match status" value="2"/>
</dbReference>
<comment type="caution">
    <text evidence="10">The sequence shown here is derived from an EMBL/GenBank/DDBJ whole genome shotgun (WGS) entry which is preliminary data.</text>
</comment>
<dbReference type="Pfam" id="PF02782">
    <property type="entry name" value="FGGY_C"/>
    <property type="match status" value="1"/>
</dbReference>
<dbReference type="EMBL" id="QSCF01000010">
    <property type="protein sequence ID" value="RGX79380.1"/>
    <property type="molecule type" value="Genomic_DNA"/>
</dbReference>
<dbReference type="GO" id="GO:0005524">
    <property type="term" value="F:ATP binding"/>
    <property type="evidence" value="ECO:0007669"/>
    <property type="project" value="UniProtKB-KW"/>
</dbReference>
<evidence type="ECO:0000256" key="6">
    <source>
        <dbReference type="ARBA" id="ARBA00023157"/>
    </source>
</evidence>